<proteinExistence type="predicted"/>
<dbReference type="Pfam" id="PF04025">
    <property type="entry name" value="RemA-like"/>
    <property type="match status" value="1"/>
</dbReference>
<dbReference type="RefSeq" id="WP_072935799.1">
    <property type="nucleotide sequence ID" value="NZ_FQUG01000006.1"/>
</dbReference>
<reference evidence="1 2" key="1">
    <citation type="submission" date="2016-11" db="EMBL/GenBank/DDBJ databases">
        <authorList>
            <person name="Jaros S."/>
            <person name="Januszkiewicz K."/>
            <person name="Wedrychowicz H."/>
        </authorList>
    </citation>
    <scope>NUCLEOTIDE SEQUENCE [LARGE SCALE GENOMIC DNA]</scope>
    <source>
        <strain evidence="1 2">DSM 10502</strain>
    </source>
</reference>
<sequence>MFLHIGGDYSVAFADILSIHDYEKTVKNAANRDFLEKRRESIIDISDSEPKSIIVTPDKLYISAISTLTLKGRMEKWMK</sequence>
<dbReference type="NCBIfam" id="NF046065">
    <property type="entry name" value="MtxRegRemB"/>
    <property type="match status" value="1"/>
</dbReference>
<gene>
    <name evidence="1" type="ORF">SAMN02745190_01704</name>
</gene>
<organism evidence="1 2">
    <name type="scientific">Schwartzia succinivorans DSM 10502</name>
    <dbReference type="NCBI Taxonomy" id="1123243"/>
    <lineage>
        <taxon>Bacteria</taxon>
        <taxon>Bacillati</taxon>
        <taxon>Bacillota</taxon>
        <taxon>Negativicutes</taxon>
        <taxon>Selenomonadales</taxon>
        <taxon>Selenomonadaceae</taxon>
        <taxon>Schwartzia</taxon>
    </lineage>
</organism>
<name>A0A1M4YD26_9FIRM</name>
<dbReference type="OrthoDB" id="9811390at2"/>
<evidence type="ECO:0000313" key="2">
    <source>
        <dbReference type="Proteomes" id="UP000184404"/>
    </source>
</evidence>
<evidence type="ECO:0000313" key="1">
    <source>
        <dbReference type="EMBL" id="SHF03422.1"/>
    </source>
</evidence>
<dbReference type="InterPro" id="IPR007169">
    <property type="entry name" value="RemA-like"/>
</dbReference>
<dbReference type="AlphaFoldDB" id="A0A1M4YD26"/>
<dbReference type="STRING" id="1123243.SAMN02745190_01704"/>
<dbReference type="EMBL" id="FQUG01000006">
    <property type="protein sequence ID" value="SHF03422.1"/>
    <property type="molecule type" value="Genomic_DNA"/>
</dbReference>
<evidence type="ECO:0008006" key="3">
    <source>
        <dbReference type="Google" id="ProtNLM"/>
    </source>
</evidence>
<protein>
    <recommendedName>
        <fullName evidence="3">DUF370 domain-containing protein</fullName>
    </recommendedName>
</protein>
<dbReference type="Proteomes" id="UP000184404">
    <property type="component" value="Unassembled WGS sequence"/>
</dbReference>
<accession>A0A1M4YD26</accession>
<keyword evidence="2" id="KW-1185">Reference proteome</keyword>